<reference evidence="1" key="1">
    <citation type="submission" date="2013-05" db="EMBL/GenBank/DDBJ databases">
        <authorList>
            <person name="Harkins D.M."/>
            <person name="Durkin A.S."/>
            <person name="Brinkac L.M."/>
            <person name="Haft D.H."/>
            <person name="Selengut J.D."/>
            <person name="Sanka R."/>
            <person name="DePew J."/>
            <person name="Purushe J."/>
            <person name="Hartskeerl R.A."/>
            <person name="Ahmed A."/>
            <person name="van der Linden H."/>
            <person name="Goris M.G.A."/>
            <person name="Vinetz J.M."/>
            <person name="Sutton G.G."/>
            <person name="Nierman W.C."/>
            <person name="Fouts D.E."/>
        </authorList>
    </citation>
    <scope>NUCLEOTIDE SEQUENCE [LARGE SCALE GENOMIC DNA]</scope>
    <source>
        <strain evidence="1">L 60</strain>
    </source>
</reference>
<proteinExistence type="predicted"/>
<sequence>MIGLEMLGYFSDKEDSQSYSVKVMKWVYPSQGNFISANQKKNHSERLKTSYAKHSRINCQTFSSDIALIKIDFSDHLNYWNFGYNAIMLLRFLETKAITKPATRWKRGLSKNGGDYQSIVFF</sequence>
<dbReference type="EMBL" id="AHMT02000042">
    <property type="protein sequence ID" value="EQA61914.1"/>
    <property type="molecule type" value="Genomic_DNA"/>
</dbReference>
<gene>
    <name evidence="1" type="ORF">LEP1GSC062_4148</name>
</gene>
<protein>
    <submittedName>
        <fullName evidence="1">Uncharacterized protein</fullName>
    </submittedName>
</protein>
<accession>V6I6T3</accession>
<evidence type="ECO:0000313" key="2">
    <source>
        <dbReference type="Proteomes" id="UP000018747"/>
    </source>
</evidence>
<dbReference type="AlphaFoldDB" id="V6I6T3"/>
<dbReference type="OrthoDB" id="9762302at2"/>
<evidence type="ECO:0000313" key="1">
    <source>
        <dbReference type="EMBL" id="EQA61914.1"/>
    </source>
</evidence>
<dbReference type="STRING" id="100053.GCA_002009845_02884"/>
<name>V6I6T3_9LEPT</name>
<dbReference type="Proteomes" id="UP000018747">
    <property type="component" value="Unassembled WGS sequence"/>
</dbReference>
<comment type="caution">
    <text evidence="1">The sequence shown here is derived from an EMBL/GenBank/DDBJ whole genome shotgun (WGS) entry which is preliminary data.</text>
</comment>
<dbReference type="RefSeq" id="WP_010576800.1">
    <property type="nucleotide sequence ID" value="NZ_AHMT02000042.1"/>
</dbReference>
<organism evidence="1 2">
    <name type="scientific">Leptospira alexanderi serovar Manhao 3 str. L 60</name>
    <dbReference type="NCBI Taxonomy" id="1049759"/>
    <lineage>
        <taxon>Bacteria</taxon>
        <taxon>Pseudomonadati</taxon>
        <taxon>Spirochaetota</taxon>
        <taxon>Spirochaetia</taxon>
        <taxon>Leptospirales</taxon>
        <taxon>Leptospiraceae</taxon>
        <taxon>Leptospira</taxon>
    </lineage>
</organism>
<keyword evidence="2" id="KW-1185">Reference proteome</keyword>